<feature type="region of interest" description="Disordered" evidence="1">
    <location>
        <begin position="543"/>
        <end position="576"/>
    </location>
</feature>
<feature type="compositionally biased region" description="Polar residues" evidence="1">
    <location>
        <begin position="434"/>
        <end position="450"/>
    </location>
</feature>
<feature type="region of interest" description="Disordered" evidence="1">
    <location>
        <begin position="423"/>
        <end position="527"/>
    </location>
</feature>
<feature type="compositionally biased region" description="Basic and acidic residues" evidence="1">
    <location>
        <begin position="322"/>
        <end position="342"/>
    </location>
</feature>
<dbReference type="AlphaFoldDB" id="A0A3M7MJ83"/>
<keyword evidence="3" id="KW-1185">Reference proteome</keyword>
<feature type="region of interest" description="Disordered" evidence="1">
    <location>
        <begin position="98"/>
        <end position="274"/>
    </location>
</feature>
<feature type="compositionally biased region" description="Polar residues" evidence="1">
    <location>
        <begin position="678"/>
        <end position="688"/>
    </location>
</feature>
<feature type="compositionally biased region" description="Basic and acidic residues" evidence="1">
    <location>
        <begin position="198"/>
        <end position="209"/>
    </location>
</feature>
<feature type="compositionally biased region" description="Acidic residues" evidence="1">
    <location>
        <begin position="657"/>
        <end position="667"/>
    </location>
</feature>
<evidence type="ECO:0000313" key="3">
    <source>
        <dbReference type="Proteomes" id="UP000265663"/>
    </source>
</evidence>
<name>A0A3M7MJ83_9PLEO</name>
<evidence type="ECO:0000313" key="2">
    <source>
        <dbReference type="EMBL" id="RMZ74605.1"/>
    </source>
</evidence>
<proteinExistence type="predicted"/>
<feature type="compositionally biased region" description="Basic residues" evidence="1">
    <location>
        <begin position="172"/>
        <end position="188"/>
    </location>
</feature>
<gene>
    <name evidence="2" type="ORF">GMOD_00003665</name>
</gene>
<dbReference type="OrthoDB" id="73788at2759"/>
<dbReference type="Proteomes" id="UP000265663">
    <property type="component" value="Unassembled WGS sequence"/>
</dbReference>
<feature type="region of interest" description="Disordered" evidence="1">
    <location>
        <begin position="641"/>
        <end position="719"/>
    </location>
</feature>
<feature type="compositionally biased region" description="Acidic residues" evidence="1">
    <location>
        <begin position="502"/>
        <end position="518"/>
    </location>
</feature>
<feature type="region of interest" description="Disordered" evidence="1">
    <location>
        <begin position="771"/>
        <end position="797"/>
    </location>
</feature>
<reference evidence="2 3" key="1">
    <citation type="journal article" date="2014" name="PLoS ONE">
        <title>De novo Genome Assembly of the Fungal Plant Pathogen Pyrenophora semeniperda.</title>
        <authorList>
            <person name="Soliai M.M."/>
            <person name="Meyer S.E."/>
            <person name="Udall J.A."/>
            <person name="Elzinga D.E."/>
            <person name="Hermansen R.A."/>
            <person name="Bodily P.M."/>
            <person name="Hart A.A."/>
            <person name="Coleman C.E."/>
        </authorList>
    </citation>
    <scope>NUCLEOTIDE SEQUENCE [LARGE SCALE GENOMIC DNA]</scope>
    <source>
        <strain evidence="2 3">CCB06</strain>
        <tissue evidence="2">Mycelium</tissue>
    </source>
</reference>
<feature type="region of interest" description="Disordered" evidence="1">
    <location>
        <begin position="1"/>
        <end position="28"/>
    </location>
</feature>
<feature type="compositionally biased region" description="Polar residues" evidence="1">
    <location>
        <begin position="778"/>
        <end position="791"/>
    </location>
</feature>
<accession>A0A3M7MJ83</accession>
<organism evidence="2 3">
    <name type="scientific">Pyrenophora seminiperda CCB06</name>
    <dbReference type="NCBI Taxonomy" id="1302712"/>
    <lineage>
        <taxon>Eukaryota</taxon>
        <taxon>Fungi</taxon>
        <taxon>Dikarya</taxon>
        <taxon>Ascomycota</taxon>
        <taxon>Pezizomycotina</taxon>
        <taxon>Dothideomycetes</taxon>
        <taxon>Pleosporomycetidae</taxon>
        <taxon>Pleosporales</taxon>
        <taxon>Pleosporineae</taxon>
        <taxon>Pleosporaceae</taxon>
        <taxon>Pyrenophora</taxon>
    </lineage>
</organism>
<feature type="region of interest" description="Disordered" evidence="1">
    <location>
        <begin position="303"/>
        <end position="379"/>
    </location>
</feature>
<sequence>MMAMMRNPVTLVPASRQQSRRHHLGNQNPIDLSIDTLYLPAMTPRTRSSNGDVDFKVYYSKKVPQQVHFPHRRKTVRRRTTPVRDGSEKRQMVFLPEKMKKKGILQMAEDSDEETEHVKLEEHLEDGGATLSPHADKEQSTATKGDRKGKKRSSDVLQEDDSEALKPAASANKRRKAASGKSNRRSRHVQPDSDEENDRSIKPDRERMLKRQSTMTQLVEGRKPLPGFENPDFKPVKQGPRLSWGRRDKATKDRKQRTLTQMVHGTRPLEIISDEDVEGTLSDIEAQDADSHTYQDAVARRLAQQGLYRNHHNDEAVPTADDESHDKGEAKEDMQSTAKTKDCDEEVVNSQDRPEPVVQSVEDAEDGAGEDSYKPTQFIDAPITRARCTTQQRVTVPATTSDEVLYVPRKAISSRKARFSLLSTPEKRRIREIPSSQSPADSPLSTQVTPQKFHRSPLKKCTGNQMQAPETPSKRKQVTFKMPSNTPMPPPTLRKFESTIQDSEDEYEDDDDGIDEENLPSSGCCIGTDTQAMIDQIDQACADAAEAGSSQEMDDPPVARSLNGSSPELGELQKQSSALQKWFVPGGDPDHCTKSTSIKQELVEDADSRDLTAISVAQSHSSHIQRPIRGETTTLAEDLHSMPPIMQETCPSTPMEIPDDSSDEEDSPQPSIRRIQHPPSTGIQQSADLNCDDEQIQVPRSLSPPHDETQQSHSSKAEQQLQNEWFSYSQYMHDAPCPQSSSMQAAPDAFSYKATPRPHYSAVSHNTHQQRHSGTHVAASQATTVDEVTQRTPRKNRTQHLERAVNGERAWRISVFRFRHRRWWGRRTTTSDGREVG</sequence>
<feature type="compositionally biased region" description="Basic and acidic residues" evidence="1">
    <location>
        <begin position="116"/>
        <end position="126"/>
    </location>
</feature>
<protein>
    <submittedName>
        <fullName evidence="2">Uncharacterized protein</fullName>
    </submittedName>
</protein>
<evidence type="ECO:0000256" key="1">
    <source>
        <dbReference type="SAM" id="MobiDB-lite"/>
    </source>
</evidence>
<dbReference type="EMBL" id="KE747844">
    <property type="protein sequence ID" value="RMZ74605.1"/>
    <property type="molecule type" value="Genomic_DNA"/>
</dbReference>